<dbReference type="InterPro" id="IPR039424">
    <property type="entry name" value="SBP_5"/>
</dbReference>
<evidence type="ECO:0000256" key="3">
    <source>
        <dbReference type="ARBA" id="ARBA00022448"/>
    </source>
</evidence>
<dbReference type="Pfam" id="PF00496">
    <property type="entry name" value="SBP_bac_5"/>
    <property type="match status" value="1"/>
</dbReference>
<evidence type="ECO:0000256" key="4">
    <source>
        <dbReference type="ARBA" id="ARBA00022729"/>
    </source>
</evidence>
<dbReference type="PROSITE" id="PS01040">
    <property type="entry name" value="SBP_BACTERIAL_5"/>
    <property type="match status" value="1"/>
</dbReference>
<evidence type="ECO:0000256" key="2">
    <source>
        <dbReference type="ARBA" id="ARBA00005695"/>
    </source>
</evidence>
<dbReference type="SUPFAM" id="SSF53850">
    <property type="entry name" value="Periplasmic binding protein-like II"/>
    <property type="match status" value="1"/>
</dbReference>
<dbReference type="Gene3D" id="3.40.190.10">
    <property type="entry name" value="Periplasmic binding protein-like II"/>
    <property type="match status" value="1"/>
</dbReference>
<dbReference type="InterPro" id="IPR030678">
    <property type="entry name" value="Peptide/Ni-bd"/>
</dbReference>
<evidence type="ECO:0000259" key="6">
    <source>
        <dbReference type="Pfam" id="PF00496"/>
    </source>
</evidence>
<dbReference type="InterPro" id="IPR000914">
    <property type="entry name" value="SBP_5_dom"/>
</dbReference>
<name>A0A6L6LUB2_9FIRM</name>
<sequence length="535" mass="60447">MKAKKRISILLAFVLAIMALTGCGSSGNDSDGASGKPPEQTNISGPSKIINIALNENLVQLDPHDQSNLPGYIVWTTCMEALILDDRMGNYEPLLAESWEHDSEGLVWTFKLRKGIKFHNGEDFNAADVQCTFDRLLSRRNELQCSIEHWTLLEKCETIDDYTVQFTFSEPNSMALMAFSSTPIIPDEAYAEHGDDLFHKQLMYGTGPWIFQEWQDGQFTHFIKNEEYWDKANYDSYYDELYIRHLTELSTAIAAHLAGDIQVNLKTGGIDEDLLSLYEGTESRINMINVESGMYNYIGLQCSEDSVFHDIDVRRAFEYCVDREAILNEILGGAGKVPVSIINDTCVGFDASMPPYTYDPEQAKELLANSSYDGRKLTIVSNTSTKKAEETLLAISENMNAVGFNTDILITEPSTMLDMRRSGNYDLFYVGNMHNGGDPCQVLNLRILNDAHKSHYVNDELNALIEKIKVEMDTTKRNDYIKQCQWIMREEAGPHSAIVQLNLIEPFDHGVTGIDLFRDGNFRIKYVTYDPALVP</sequence>
<protein>
    <recommendedName>
        <fullName evidence="6">Solute-binding protein family 5 domain-containing protein</fullName>
    </recommendedName>
</protein>
<dbReference type="RefSeq" id="WP_172726247.1">
    <property type="nucleotide sequence ID" value="NZ_WMZN01000030.1"/>
</dbReference>
<dbReference type="PROSITE" id="PS51257">
    <property type="entry name" value="PROKAR_LIPOPROTEIN"/>
    <property type="match status" value="1"/>
</dbReference>
<dbReference type="PANTHER" id="PTHR30290:SF9">
    <property type="entry name" value="OLIGOPEPTIDE-BINDING PROTEIN APPA"/>
    <property type="match status" value="1"/>
</dbReference>
<feature type="domain" description="Solute-binding protein family 5" evidence="6">
    <location>
        <begin position="91"/>
        <end position="444"/>
    </location>
</feature>
<feature type="signal peptide" evidence="5">
    <location>
        <begin position="1"/>
        <end position="26"/>
    </location>
</feature>
<proteinExistence type="inferred from homology"/>
<dbReference type="CDD" id="cd00995">
    <property type="entry name" value="PBP2_NikA_DppA_OppA_like"/>
    <property type="match status" value="1"/>
</dbReference>
<dbReference type="Gene3D" id="3.10.105.10">
    <property type="entry name" value="Dipeptide-binding Protein, Domain 3"/>
    <property type="match status" value="1"/>
</dbReference>
<dbReference type="EMBL" id="WMZU01000027">
    <property type="protein sequence ID" value="MTS28432.1"/>
    <property type="molecule type" value="Genomic_DNA"/>
</dbReference>
<feature type="chain" id="PRO_5039279332" description="Solute-binding protein family 5 domain-containing protein" evidence="5">
    <location>
        <begin position="27"/>
        <end position="535"/>
    </location>
</feature>
<organism evidence="7 8">
    <name type="scientific">Ruthenibacterium lactatiformans</name>
    <dbReference type="NCBI Taxonomy" id="1550024"/>
    <lineage>
        <taxon>Bacteria</taxon>
        <taxon>Bacillati</taxon>
        <taxon>Bacillota</taxon>
        <taxon>Clostridia</taxon>
        <taxon>Eubacteriales</taxon>
        <taxon>Oscillospiraceae</taxon>
        <taxon>Ruthenibacterium</taxon>
    </lineage>
</organism>
<evidence type="ECO:0000313" key="7">
    <source>
        <dbReference type="EMBL" id="MTS28432.1"/>
    </source>
</evidence>
<dbReference type="GO" id="GO:0042597">
    <property type="term" value="C:periplasmic space"/>
    <property type="evidence" value="ECO:0007669"/>
    <property type="project" value="UniProtKB-ARBA"/>
</dbReference>
<dbReference type="Proteomes" id="UP000472755">
    <property type="component" value="Unassembled WGS sequence"/>
</dbReference>
<dbReference type="GO" id="GO:1904680">
    <property type="term" value="F:peptide transmembrane transporter activity"/>
    <property type="evidence" value="ECO:0007669"/>
    <property type="project" value="TreeGrafter"/>
</dbReference>
<comment type="similarity">
    <text evidence="2">Belongs to the bacterial solute-binding protein 5 family.</text>
</comment>
<keyword evidence="4 5" id="KW-0732">Signal</keyword>
<dbReference type="GO" id="GO:0015833">
    <property type="term" value="P:peptide transport"/>
    <property type="evidence" value="ECO:0007669"/>
    <property type="project" value="TreeGrafter"/>
</dbReference>
<dbReference type="InterPro" id="IPR023765">
    <property type="entry name" value="SBP_5_CS"/>
</dbReference>
<comment type="caution">
    <text evidence="7">The sequence shown here is derived from an EMBL/GenBank/DDBJ whole genome shotgun (WGS) entry which is preliminary data.</text>
</comment>
<dbReference type="PIRSF" id="PIRSF002741">
    <property type="entry name" value="MppA"/>
    <property type="match status" value="1"/>
</dbReference>
<accession>A0A6L6LUB2</accession>
<dbReference type="AlphaFoldDB" id="A0A6L6LUB2"/>
<dbReference type="PANTHER" id="PTHR30290">
    <property type="entry name" value="PERIPLASMIC BINDING COMPONENT OF ABC TRANSPORTER"/>
    <property type="match status" value="1"/>
</dbReference>
<evidence type="ECO:0000256" key="1">
    <source>
        <dbReference type="ARBA" id="ARBA00004193"/>
    </source>
</evidence>
<evidence type="ECO:0000256" key="5">
    <source>
        <dbReference type="SAM" id="SignalP"/>
    </source>
</evidence>
<keyword evidence="3" id="KW-0813">Transport</keyword>
<gene>
    <name evidence="7" type="ORF">GMD59_14210</name>
</gene>
<comment type="subcellular location">
    <subcellularLocation>
        <location evidence="1">Cell membrane</location>
        <topology evidence="1">Lipid-anchor</topology>
    </subcellularLocation>
</comment>
<reference evidence="7 8" key="1">
    <citation type="journal article" date="2019" name="Nat. Med.">
        <title>A library of human gut bacterial isolates paired with longitudinal multiomics data enables mechanistic microbiome research.</title>
        <authorList>
            <person name="Poyet M."/>
            <person name="Groussin M."/>
            <person name="Gibbons S.M."/>
            <person name="Avila-Pacheco J."/>
            <person name="Jiang X."/>
            <person name="Kearney S.M."/>
            <person name="Perrotta A.R."/>
            <person name="Berdy B."/>
            <person name="Zhao S."/>
            <person name="Lieberman T.D."/>
            <person name="Swanson P.K."/>
            <person name="Smith M."/>
            <person name="Roesemann S."/>
            <person name="Alexander J.E."/>
            <person name="Rich S.A."/>
            <person name="Livny J."/>
            <person name="Vlamakis H."/>
            <person name="Clish C."/>
            <person name="Bullock K."/>
            <person name="Deik A."/>
            <person name="Scott J."/>
            <person name="Pierce K.A."/>
            <person name="Xavier R.J."/>
            <person name="Alm E.J."/>
        </authorList>
    </citation>
    <scope>NUCLEOTIDE SEQUENCE [LARGE SCALE GENOMIC DNA]</scope>
    <source>
        <strain evidence="7 8">BIOML-A4</strain>
    </source>
</reference>
<dbReference type="GO" id="GO:0043190">
    <property type="term" value="C:ATP-binding cassette (ABC) transporter complex"/>
    <property type="evidence" value="ECO:0007669"/>
    <property type="project" value="InterPro"/>
</dbReference>
<evidence type="ECO:0000313" key="8">
    <source>
        <dbReference type="Proteomes" id="UP000472755"/>
    </source>
</evidence>